<keyword evidence="1" id="KW-0343">GTPase activation</keyword>
<proteinExistence type="predicted"/>
<evidence type="ECO:0000259" key="5">
    <source>
        <dbReference type="PROSITE" id="PS50011"/>
    </source>
</evidence>
<evidence type="ECO:0000259" key="6">
    <source>
        <dbReference type="PROSITE" id="PS50238"/>
    </source>
</evidence>
<dbReference type="GO" id="GO:0004674">
    <property type="term" value="F:protein serine/threonine kinase activity"/>
    <property type="evidence" value="ECO:0007669"/>
    <property type="project" value="TreeGrafter"/>
</dbReference>
<dbReference type="InterPro" id="IPR001849">
    <property type="entry name" value="PH_domain"/>
</dbReference>
<sequence>MRWKRSSMLALVLAMTLVLAMAEARTQAVNMTGELSSACSLVLPGGKQENKCPDNVVLMEPEPGVFVADIKTNGSVMVQGGRHDKNVKAMYVAVKRTICIPKQTSFLTGMTNSVIQGVDGFRPILSLKDDPFKSYSPLYSVNSPEPKRLLLTENEYNNAVYNLMNASLETIQLTKNCSTPVKQGSFISSDPTLRAFRLEPSEVSVTKAIGAGPFWLGQYAGAKVVINRVEAVNHDSHTTKALRAHAQGLTAIQHRSIVAMMGVTWIEGTDFGVVAEFMARGPLKAVLMDSETKLDQLQRVTMCLEVANALAYLHSPLCDKYMRRLSSRKVLVSDALQCKLNLFECVPLTTPLDAPQIVGAGELAWFAPEVVMASSSRDARKANVFSLGVLLCEVLTNATPYEAEIEEMGFVRADLELLRRIKAKQPLVPHENHPVYLGLCSELRQLIERCLSRPARDAASRVGEILSDSNSELSSLEDDGEQLQARATAASDDEDGGSEREREDGDDRAPAARENSSSGSSNNHARRREARKRSSSQQEPPPASRPTMMRRKNSKWYDSDGDDTAVPATRATLAPTPTPTATATEAGGKETAATSTAAAPGAGKRSSLQRLVEKTKTFSPFASKRKQLDAGVLSPASSGPDTPRGNDRSAITRATSAPPPLTSAPAMTPPVASNNAAPVWSPQSDASSIQQDAIGTSDRRLSRLRSPMQDAFSPASVLSDQSDPAAAVSPQTLASVASGGPRRRESAQPDAANSQFRKRSHLVQSPPSGNDGIGSADALSPGQRKAPGAFPGRPHSGVLVEGWLRQKQRRGVKGMKKWNSRYFVLYAKTLEVRYYADVVVSAWGPIPLGEIGSISLRLIQRIAKPSHPKYRGCRLDITCRNAWGTHYADDYVSSEDENVNSNNNNNNNSTDRQPKDGTPRSSRVYSLMADSPQTAVAWVNALDSLLVRSANSPRVDNVGNSGAKPKKQSLRDISSTPTTAHVRRRSSALDMESVLVLGPGENVPRAVVLAMNYIFDSTPGIETERFYEQEPTIAELKSAVKYLNQFATDNERRTPSIDEMGSVLTPVIAGGVVKMWLQQLEQPIIPPALAPDFLALARDAPNQPFELRRHLKGLVKALPPRNFAMLACLLFHLNDVNVYASKNGMDAELLARRFSSHILRPLGDVARGNNAIEPDDSEDKEQEDAVLARHIVQQMIAHVDAIIDEKEAELLQP</sequence>
<dbReference type="SMART" id="SM00233">
    <property type="entry name" value="PH"/>
    <property type="match status" value="1"/>
</dbReference>
<dbReference type="Gene3D" id="3.30.200.20">
    <property type="entry name" value="Phosphorylase Kinase, domain 1"/>
    <property type="match status" value="1"/>
</dbReference>
<feature type="region of interest" description="Disordered" evidence="2">
    <location>
        <begin position="894"/>
        <end position="924"/>
    </location>
</feature>
<dbReference type="Pfam" id="PF07714">
    <property type="entry name" value="PK_Tyr_Ser-Thr"/>
    <property type="match status" value="1"/>
</dbReference>
<feature type="domain" description="Protein kinase" evidence="5">
    <location>
        <begin position="203"/>
        <end position="473"/>
    </location>
</feature>
<dbReference type="PROSITE" id="PS50238">
    <property type="entry name" value="RHOGAP"/>
    <property type="match status" value="1"/>
</dbReference>
<feature type="compositionally biased region" description="Low complexity" evidence="2">
    <location>
        <begin position="564"/>
        <end position="603"/>
    </location>
</feature>
<dbReference type="Gene3D" id="2.30.29.30">
    <property type="entry name" value="Pleckstrin-homology domain (PH domain)/Phosphotyrosine-binding domain (PTB)"/>
    <property type="match status" value="1"/>
</dbReference>
<dbReference type="InterPro" id="IPR001245">
    <property type="entry name" value="Ser-Thr/Tyr_kinase_cat_dom"/>
</dbReference>
<organism evidence="7 8">
    <name type="scientific">Pythium insidiosum</name>
    <name type="common">Pythiosis disease agent</name>
    <dbReference type="NCBI Taxonomy" id="114742"/>
    <lineage>
        <taxon>Eukaryota</taxon>
        <taxon>Sar</taxon>
        <taxon>Stramenopiles</taxon>
        <taxon>Oomycota</taxon>
        <taxon>Peronosporomycetes</taxon>
        <taxon>Pythiales</taxon>
        <taxon>Pythiaceae</taxon>
        <taxon>Pythium</taxon>
    </lineage>
</organism>
<dbReference type="InterPro" id="IPR000198">
    <property type="entry name" value="RhoGAP_dom"/>
</dbReference>
<comment type="caution">
    <text evidence="7">The sequence shown here is derived from an EMBL/GenBank/DDBJ whole genome shotgun (WGS) entry which is preliminary data.</text>
</comment>
<keyword evidence="3" id="KW-0732">Signal</keyword>
<dbReference type="Gene3D" id="1.10.510.10">
    <property type="entry name" value="Transferase(Phosphotransferase) domain 1"/>
    <property type="match status" value="1"/>
</dbReference>
<dbReference type="AlphaFoldDB" id="A0AAD5LL25"/>
<dbReference type="SUPFAM" id="SSF56112">
    <property type="entry name" value="Protein kinase-like (PK-like)"/>
    <property type="match status" value="1"/>
</dbReference>
<dbReference type="CDD" id="cd00821">
    <property type="entry name" value="PH"/>
    <property type="match status" value="1"/>
</dbReference>
<dbReference type="GO" id="GO:0005524">
    <property type="term" value="F:ATP binding"/>
    <property type="evidence" value="ECO:0007669"/>
    <property type="project" value="InterPro"/>
</dbReference>
<feature type="region of interest" description="Disordered" evidence="2">
    <location>
        <begin position="955"/>
        <end position="985"/>
    </location>
</feature>
<feature type="compositionally biased region" description="Polar residues" evidence="2">
    <location>
        <begin position="671"/>
        <end position="694"/>
    </location>
</feature>
<dbReference type="PANTHER" id="PTHR44329:SF214">
    <property type="entry name" value="PROTEIN KINASE DOMAIN-CONTAINING PROTEIN"/>
    <property type="match status" value="1"/>
</dbReference>
<protein>
    <recommendedName>
        <fullName evidence="9">TKL protein kinase</fullName>
    </recommendedName>
</protein>
<dbReference type="GO" id="GO:0005737">
    <property type="term" value="C:cytoplasm"/>
    <property type="evidence" value="ECO:0007669"/>
    <property type="project" value="UniProtKB-ARBA"/>
</dbReference>
<feature type="region of interest" description="Disordered" evidence="2">
    <location>
        <begin position="469"/>
        <end position="794"/>
    </location>
</feature>
<dbReference type="InterPro" id="IPR008936">
    <property type="entry name" value="Rho_GTPase_activation_prot"/>
</dbReference>
<evidence type="ECO:0000256" key="3">
    <source>
        <dbReference type="SAM" id="SignalP"/>
    </source>
</evidence>
<dbReference type="CDD" id="cd00159">
    <property type="entry name" value="RhoGAP"/>
    <property type="match status" value="1"/>
</dbReference>
<reference evidence="7" key="1">
    <citation type="submission" date="2021-12" db="EMBL/GenBank/DDBJ databases">
        <title>Prjna785345.</title>
        <authorList>
            <person name="Rujirawat T."/>
            <person name="Krajaejun T."/>
        </authorList>
    </citation>
    <scope>NUCLEOTIDE SEQUENCE</scope>
    <source>
        <strain evidence="7">Pi057C3</strain>
    </source>
</reference>
<keyword evidence="8" id="KW-1185">Reference proteome</keyword>
<dbReference type="GO" id="GO:0005096">
    <property type="term" value="F:GTPase activator activity"/>
    <property type="evidence" value="ECO:0007669"/>
    <property type="project" value="UniProtKB-KW"/>
</dbReference>
<accession>A0AAD5LL25</accession>
<feature type="compositionally biased region" description="Basic and acidic residues" evidence="2">
    <location>
        <begin position="497"/>
        <end position="511"/>
    </location>
</feature>
<dbReference type="SMART" id="SM00324">
    <property type="entry name" value="RhoGAP"/>
    <property type="match status" value="1"/>
</dbReference>
<evidence type="ECO:0000256" key="2">
    <source>
        <dbReference type="SAM" id="MobiDB-lite"/>
    </source>
</evidence>
<dbReference type="GO" id="GO:0007165">
    <property type="term" value="P:signal transduction"/>
    <property type="evidence" value="ECO:0007669"/>
    <property type="project" value="InterPro"/>
</dbReference>
<evidence type="ECO:0000313" key="7">
    <source>
        <dbReference type="EMBL" id="KAJ0402249.1"/>
    </source>
</evidence>
<evidence type="ECO:0008006" key="9">
    <source>
        <dbReference type="Google" id="ProtNLM"/>
    </source>
</evidence>
<feature type="domain" description="PH" evidence="4">
    <location>
        <begin position="797"/>
        <end position="947"/>
    </location>
</feature>
<name>A0AAD5LL25_PYTIN</name>
<dbReference type="Gene3D" id="1.10.555.10">
    <property type="entry name" value="Rho GTPase activation protein"/>
    <property type="match status" value="1"/>
</dbReference>
<feature type="chain" id="PRO_5042122771" description="TKL protein kinase" evidence="3">
    <location>
        <begin position="23"/>
        <end position="1213"/>
    </location>
</feature>
<dbReference type="PANTHER" id="PTHR44329">
    <property type="entry name" value="SERINE/THREONINE-PROTEIN KINASE TNNI3K-RELATED"/>
    <property type="match status" value="1"/>
</dbReference>
<feature type="domain" description="Rho-GAP" evidence="6">
    <location>
        <begin position="989"/>
        <end position="1203"/>
    </location>
</feature>
<dbReference type="EMBL" id="JAKCXM010000107">
    <property type="protein sequence ID" value="KAJ0402249.1"/>
    <property type="molecule type" value="Genomic_DNA"/>
</dbReference>
<dbReference type="Proteomes" id="UP001209570">
    <property type="component" value="Unassembled WGS sequence"/>
</dbReference>
<dbReference type="InterPro" id="IPR000719">
    <property type="entry name" value="Prot_kinase_dom"/>
</dbReference>
<dbReference type="PROSITE" id="PS50011">
    <property type="entry name" value="PROTEIN_KINASE_DOM"/>
    <property type="match status" value="1"/>
</dbReference>
<feature type="compositionally biased region" description="Basic residues" evidence="2">
    <location>
        <begin position="524"/>
        <end position="534"/>
    </location>
</feature>
<evidence type="ECO:0000256" key="1">
    <source>
        <dbReference type="ARBA" id="ARBA00022468"/>
    </source>
</evidence>
<dbReference type="InterPro" id="IPR011009">
    <property type="entry name" value="Kinase-like_dom_sf"/>
</dbReference>
<feature type="compositionally biased region" description="Low complexity" evidence="2">
    <location>
        <begin position="899"/>
        <end position="909"/>
    </location>
</feature>
<dbReference type="PROSITE" id="PS50003">
    <property type="entry name" value="PH_DOMAIN"/>
    <property type="match status" value="1"/>
</dbReference>
<evidence type="ECO:0000259" key="4">
    <source>
        <dbReference type="PROSITE" id="PS50003"/>
    </source>
</evidence>
<gene>
    <name evidence="7" type="ORF">P43SY_008241</name>
</gene>
<feature type="signal peptide" evidence="3">
    <location>
        <begin position="1"/>
        <end position="22"/>
    </location>
</feature>
<dbReference type="SUPFAM" id="SSF50729">
    <property type="entry name" value="PH domain-like"/>
    <property type="match status" value="1"/>
</dbReference>
<dbReference type="Pfam" id="PF00620">
    <property type="entry name" value="RhoGAP"/>
    <property type="match status" value="1"/>
</dbReference>
<evidence type="ECO:0000313" key="8">
    <source>
        <dbReference type="Proteomes" id="UP001209570"/>
    </source>
</evidence>
<dbReference type="InterPro" id="IPR051681">
    <property type="entry name" value="Ser/Thr_Kinases-Pseudokinases"/>
</dbReference>
<dbReference type="SUPFAM" id="SSF48350">
    <property type="entry name" value="GTPase activation domain, GAP"/>
    <property type="match status" value="1"/>
</dbReference>
<dbReference type="InterPro" id="IPR011993">
    <property type="entry name" value="PH-like_dom_sf"/>
</dbReference>